<dbReference type="Proteomes" id="UP001500657">
    <property type="component" value="Unassembled WGS sequence"/>
</dbReference>
<comment type="caution">
    <text evidence="1">The sequence shown here is derived from an EMBL/GenBank/DDBJ whole genome shotgun (WGS) entry which is preliminary data.</text>
</comment>
<proteinExistence type="predicted"/>
<organism evidence="1 2">
    <name type="scientific">Rhodanobacter caeni</name>
    <dbReference type="NCBI Taxonomy" id="657654"/>
    <lineage>
        <taxon>Bacteria</taxon>
        <taxon>Pseudomonadati</taxon>
        <taxon>Pseudomonadota</taxon>
        <taxon>Gammaproteobacteria</taxon>
        <taxon>Lysobacterales</taxon>
        <taxon>Rhodanobacteraceae</taxon>
        <taxon>Rhodanobacter</taxon>
    </lineage>
</organism>
<dbReference type="EMBL" id="BAAAFO010000002">
    <property type="protein sequence ID" value="GAA0250400.1"/>
    <property type="molecule type" value="Genomic_DNA"/>
</dbReference>
<gene>
    <name evidence="1" type="ORF">GCM10009126_14810</name>
</gene>
<name>A0ABP3E5Y7_9GAMM</name>
<evidence type="ECO:0000313" key="1">
    <source>
        <dbReference type="EMBL" id="GAA0250400.1"/>
    </source>
</evidence>
<evidence type="ECO:0000313" key="2">
    <source>
        <dbReference type="Proteomes" id="UP001500657"/>
    </source>
</evidence>
<protein>
    <submittedName>
        <fullName evidence="1">Uncharacterized protein</fullName>
    </submittedName>
</protein>
<keyword evidence="2" id="KW-1185">Reference proteome</keyword>
<accession>A0ABP3E5Y7</accession>
<sequence>MVSTWLPTRKVFDAEAVLQDMPSAQARASASKVVGWRMVVPDGWRRCRRPAWAAALVPGIGTGSVHAKGFAASAADQKPAPGCAR</sequence>
<reference evidence="2" key="1">
    <citation type="journal article" date="2019" name="Int. J. Syst. Evol. Microbiol.">
        <title>The Global Catalogue of Microorganisms (GCM) 10K type strain sequencing project: providing services to taxonomists for standard genome sequencing and annotation.</title>
        <authorList>
            <consortium name="The Broad Institute Genomics Platform"/>
            <consortium name="The Broad Institute Genome Sequencing Center for Infectious Disease"/>
            <person name="Wu L."/>
            <person name="Ma J."/>
        </authorList>
    </citation>
    <scope>NUCLEOTIDE SEQUENCE [LARGE SCALE GENOMIC DNA]</scope>
    <source>
        <strain evidence="2">JCM 16242</strain>
    </source>
</reference>